<dbReference type="EMBL" id="VDMO01000034">
    <property type="protein sequence ID" value="TNM67044.1"/>
    <property type="molecule type" value="Genomic_DNA"/>
</dbReference>
<dbReference type="InterPro" id="IPR009057">
    <property type="entry name" value="Homeodomain-like_sf"/>
</dbReference>
<dbReference type="PANTHER" id="PTHR46889:SF4">
    <property type="entry name" value="TRANSPOSASE INSO FOR INSERTION SEQUENCE ELEMENT IS911B-RELATED"/>
    <property type="match status" value="1"/>
</dbReference>
<organism evidence="3 4">
    <name type="scientific">Deinococcus radiopugnans ATCC 19172</name>
    <dbReference type="NCBI Taxonomy" id="585398"/>
    <lineage>
        <taxon>Bacteria</taxon>
        <taxon>Thermotogati</taxon>
        <taxon>Deinococcota</taxon>
        <taxon>Deinococci</taxon>
        <taxon>Deinococcales</taxon>
        <taxon>Deinococcaceae</taxon>
        <taxon>Deinococcus</taxon>
    </lineage>
</organism>
<dbReference type="Proteomes" id="UP000313988">
    <property type="component" value="Unassembled WGS sequence"/>
</dbReference>
<dbReference type="GO" id="GO:0006313">
    <property type="term" value="P:DNA transposition"/>
    <property type="evidence" value="ECO:0007669"/>
    <property type="project" value="InterPro"/>
</dbReference>
<proteinExistence type="predicted"/>
<dbReference type="GO" id="GO:0004803">
    <property type="term" value="F:transposase activity"/>
    <property type="evidence" value="ECO:0007669"/>
    <property type="project" value="InterPro"/>
</dbReference>
<keyword evidence="1" id="KW-0175">Coiled coil</keyword>
<comment type="caution">
    <text evidence="3">The sequence shown here is derived from an EMBL/GenBank/DDBJ whole genome shotgun (WGS) entry which is preliminary data.</text>
</comment>
<dbReference type="PANTHER" id="PTHR46889">
    <property type="entry name" value="TRANSPOSASE INSF FOR INSERTION SEQUENCE IS3B-RELATED"/>
    <property type="match status" value="1"/>
</dbReference>
<dbReference type="GO" id="GO:0003677">
    <property type="term" value="F:DNA binding"/>
    <property type="evidence" value="ECO:0007669"/>
    <property type="project" value="InterPro"/>
</dbReference>
<reference evidence="3 4" key="1">
    <citation type="submission" date="2019-06" db="EMBL/GenBank/DDBJ databases">
        <title>Genome sequence of Deinococcus radiopugnans ATCC 19172.</title>
        <authorList>
            <person name="Maclea K.S."/>
            <person name="Maynard C.R."/>
        </authorList>
    </citation>
    <scope>NUCLEOTIDE SEQUENCE [LARGE SCALE GENOMIC DNA]</scope>
    <source>
        <strain evidence="3 4">ATCC 19172</strain>
    </source>
</reference>
<name>A0A5C4XWF9_9DEIO</name>
<dbReference type="GO" id="GO:0015074">
    <property type="term" value="P:DNA integration"/>
    <property type="evidence" value="ECO:0007669"/>
    <property type="project" value="InterPro"/>
</dbReference>
<dbReference type="InterPro" id="IPR001584">
    <property type="entry name" value="Integrase_cat-core"/>
</dbReference>
<dbReference type="Gene3D" id="1.10.10.60">
    <property type="entry name" value="Homeodomain-like"/>
    <property type="match status" value="1"/>
</dbReference>
<dbReference type="InterPro" id="IPR048020">
    <property type="entry name" value="Transpos_IS3"/>
</dbReference>
<dbReference type="OrthoDB" id="68750at2"/>
<dbReference type="NCBIfam" id="NF033516">
    <property type="entry name" value="transpos_IS3"/>
    <property type="match status" value="1"/>
</dbReference>
<dbReference type="Gene3D" id="3.30.420.10">
    <property type="entry name" value="Ribonuclease H-like superfamily/Ribonuclease H"/>
    <property type="match status" value="1"/>
</dbReference>
<dbReference type="Pfam" id="PF01527">
    <property type="entry name" value="HTH_Tnp_1"/>
    <property type="match status" value="1"/>
</dbReference>
<dbReference type="RefSeq" id="WP_139404761.1">
    <property type="nucleotide sequence ID" value="NZ_JACHEW010000036.1"/>
</dbReference>
<dbReference type="InterPro" id="IPR002514">
    <property type="entry name" value="Transposase_8"/>
</dbReference>
<feature type="coiled-coil region" evidence="1">
    <location>
        <begin position="62"/>
        <end position="89"/>
    </location>
</feature>
<evidence type="ECO:0000256" key="1">
    <source>
        <dbReference type="SAM" id="Coils"/>
    </source>
</evidence>
<feature type="domain" description="Integrase catalytic" evidence="2">
    <location>
        <begin position="221"/>
        <end position="384"/>
    </location>
</feature>
<dbReference type="Pfam" id="PF13276">
    <property type="entry name" value="HTH_21"/>
    <property type="match status" value="1"/>
</dbReference>
<protein>
    <submittedName>
        <fullName evidence="3">IS3 family transposase</fullName>
    </submittedName>
</protein>
<dbReference type="SUPFAM" id="SSF53098">
    <property type="entry name" value="Ribonuclease H-like"/>
    <property type="match status" value="1"/>
</dbReference>
<dbReference type="SUPFAM" id="SSF46689">
    <property type="entry name" value="Homeodomain-like"/>
    <property type="match status" value="1"/>
</dbReference>
<dbReference type="Pfam" id="PF13333">
    <property type="entry name" value="rve_2"/>
    <property type="match status" value="1"/>
</dbReference>
<gene>
    <name evidence="3" type="ORF">FHR04_18930</name>
</gene>
<sequence>MTHRRIHSAEFKRDAVQLARTGGNLSHTARELGLNASLLRKWLTAEQEQGDAAFPGQGKQHLTPEQQEIRRLRKENEILRQEREILKKAGSLLRQGNHTLRYRFITDHRPQYRLDIMCRVLEVSVSGYHSWRRRPVSNQQQWDALLQQRIQEIHQCRKGRYGAPRIHAELRAEGVQVSRKRVARLMRAGGLRAKGKRRWVRTTDSAHPFPVCPNLLDREFNVQQPNAVWASDLTFVPTREGWLYLAVTLDLHSRAVVGYAMDAQMPATLPLAALQMAVQRRCPAPGLLHHSDRGSQYASRMFQEELARLRAKGSMSRKGDCWDNAVVESFFSSLKRELFEDTIFENRTVARQAIFEYIEVFYNRQRRHSTLGYLTPHEFERQAKAA</sequence>
<dbReference type="PROSITE" id="PS50994">
    <property type="entry name" value="INTEGRASE"/>
    <property type="match status" value="1"/>
</dbReference>
<dbReference type="InterPro" id="IPR012337">
    <property type="entry name" value="RNaseH-like_sf"/>
</dbReference>
<evidence type="ECO:0000259" key="2">
    <source>
        <dbReference type="PROSITE" id="PS50994"/>
    </source>
</evidence>
<dbReference type="Pfam" id="PF00665">
    <property type="entry name" value="rve"/>
    <property type="match status" value="1"/>
</dbReference>
<dbReference type="InterPro" id="IPR036397">
    <property type="entry name" value="RNaseH_sf"/>
</dbReference>
<evidence type="ECO:0000313" key="4">
    <source>
        <dbReference type="Proteomes" id="UP000313988"/>
    </source>
</evidence>
<accession>A0A5C4XWF9</accession>
<dbReference type="InterPro" id="IPR050900">
    <property type="entry name" value="Transposase_IS3/IS150/IS904"/>
</dbReference>
<evidence type="ECO:0000313" key="3">
    <source>
        <dbReference type="EMBL" id="TNM67044.1"/>
    </source>
</evidence>
<dbReference type="InterPro" id="IPR025948">
    <property type="entry name" value="HTH-like_dom"/>
</dbReference>
<dbReference type="AlphaFoldDB" id="A0A5C4XWF9"/>